<dbReference type="RefSeq" id="WP_075377538.1">
    <property type="nucleotide sequence ID" value="NZ_MSKJ01000033.1"/>
</dbReference>
<dbReference type="Proteomes" id="UP000186857">
    <property type="component" value="Unassembled WGS sequence"/>
</dbReference>
<organism evidence="1 2">
    <name type="scientific">Actinomyces oris</name>
    <dbReference type="NCBI Taxonomy" id="544580"/>
    <lineage>
        <taxon>Bacteria</taxon>
        <taxon>Bacillati</taxon>
        <taxon>Actinomycetota</taxon>
        <taxon>Actinomycetes</taxon>
        <taxon>Actinomycetales</taxon>
        <taxon>Actinomycetaceae</taxon>
        <taxon>Actinomyces</taxon>
    </lineage>
</organism>
<protein>
    <submittedName>
        <fullName evidence="1">Fis family transcriptional regulator</fullName>
    </submittedName>
</protein>
<name>A0A1Q8V4V0_9ACTO</name>
<gene>
    <name evidence="1" type="ORF">BKH29_11840</name>
</gene>
<reference evidence="1 2" key="1">
    <citation type="submission" date="2016-12" db="EMBL/GenBank/DDBJ databases">
        <title>Genomic Comparison of strains in the 'Actinomyces naeslundii' Group.</title>
        <authorList>
            <person name="Mughal S.R."/>
            <person name="Do T."/>
            <person name="Gilbert S.C."/>
            <person name="Witherden E.A."/>
            <person name="Didelot X."/>
            <person name="Beighton D."/>
        </authorList>
    </citation>
    <scope>NUCLEOTIDE SEQUENCE [LARGE SCALE GENOMIC DNA]</scope>
    <source>
        <strain evidence="1 2">CCUG 33920</strain>
    </source>
</reference>
<dbReference type="AlphaFoldDB" id="A0A1Q8V4V0"/>
<dbReference type="OrthoDB" id="3827359at2"/>
<comment type="caution">
    <text evidence="1">The sequence shown here is derived from an EMBL/GenBank/DDBJ whole genome shotgun (WGS) entry which is preliminary data.</text>
</comment>
<evidence type="ECO:0000313" key="1">
    <source>
        <dbReference type="EMBL" id="OLO43123.1"/>
    </source>
</evidence>
<evidence type="ECO:0000313" key="2">
    <source>
        <dbReference type="Proteomes" id="UP000186857"/>
    </source>
</evidence>
<dbReference type="EMBL" id="MSKJ01000033">
    <property type="protein sequence ID" value="OLO43123.1"/>
    <property type="molecule type" value="Genomic_DNA"/>
</dbReference>
<proteinExistence type="predicted"/>
<accession>A0A1Q8V4V0</accession>
<sequence>MDWDAMLADLESSFDAERRADLVAQSAELAEAEQASIEVVDRLRGSVGRSIHMRTRSGVPVDGVVSRVEASYILIDEGEGLQAVVPVGAVATVVSLAGPAPRDGRRRPTLTALMREIARRGARVRLVMGSGEVVGRLVRVGADHVDVAVDPEGGGRSRRGPGAGGAGVVSVMTAAIEVLRSR</sequence>